<evidence type="ECO:0000256" key="4">
    <source>
        <dbReference type="ARBA" id="ARBA00022679"/>
    </source>
</evidence>
<proteinExistence type="predicted"/>
<dbReference type="SUPFAM" id="SSF55874">
    <property type="entry name" value="ATPase domain of HSP90 chaperone/DNA topoisomerase II/histidine kinase"/>
    <property type="match status" value="1"/>
</dbReference>
<dbReference type="InterPro" id="IPR036890">
    <property type="entry name" value="HATPase_C_sf"/>
</dbReference>
<dbReference type="PANTHER" id="PTHR43711:SF1">
    <property type="entry name" value="HISTIDINE KINASE 1"/>
    <property type="match status" value="1"/>
</dbReference>
<dbReference type="GO" id="GO:0000155">
    <property type="term" value="F:phosphorelay sensor kinase activity"/>
    <property type="evidence" value="ECO:0007669"/>
    <property type="project" value="InterPro"/>
</dbReference>
<keyword evidence="7" id="KW-0175">Coiled coil</keyword>
<dbReference type="RefSeq" id="WP_119715571.1">
    <property type="nucleotide sequence ID" value="NZ_OMOH01000004.1"/>
</dbReference>
<dbReference type="GO" id="GO:0005886">
    <property type="term" value="C:plasma membrane"/>
    <property type="evidence" value="ECO:0007669"/>
    <property type="project" value="UniProtKB-SubCell"/>
</dbReference>
<keyword evidence="4 9" id="KW-0808">Transferase</keyword>
<evidence type="ECO:0000256" key="3">
    <source>
        <dbReference type="ARBA" id="ARBA00012438"/>
    </source>
</evidence>
<dbReference type="EMBL" id="OMOH01000004">
    <property type="protein sequence ID" value="SPF68421.1"/>
    <property type="molecule type" value="Genomic_DNA"/>
</dbReference>
<dbReference type="CDD" id="cd00075">
    <property type="entry name" value="HATPase"/>
    <property type="match status" value="1"/>
</dbReference>
<dbReference type="Gene3D" id="1.10.287.130">
    <property type="match status" value="1"/>
</dbReference>
<reference evidence="10" key="1">
    <citation type="submission" date="2018-02" db="EMBL/GenBank/DDBJ databases">
        <authorList>
            <person name="Hornung B."/>
        </authorList>
    </citation>
    <scope>NUCLEOTIDE SEQUENCE [LARGE SCALE GENOMIC DNA]</scope>
</reference>
<evidence type="ECO:0000313" key="9">
    <source>
        <dbReference type="EMBL" id="SPF68421.1"/>
    </source>
</evidence>
<dbReference type="PANTHER" id="PTHR43711">
    <property type="entry name" value="TWO-COMPONENT HISTIDINE KINASE"/>
    <property type="match status" value="1"/>
</dbReference>
<dbReference type="SMART" id="SM00388">
    <property type="entry name" value="HisKA"/>
    <property type="match status" value="1"/>
</dbReference>
<keyword evidence="10" id="KW-1185">Reference proteome</keyword>
<dbReference type="CDD" id="cd00082">
    <property type="entry name" value="HisKA"/>
    <property type="match status" value="1"/>
</dbReference>
<comment type="catalytic activity">
    <reaction evidence="1">
        <text>ATP + protein L-histidine = ADP + protein N-phospho-L-histidine.</text>
        <dbReference type="EC" id="2.7.13.3"/>
    </reaction>
</comment>
<dbReference type="AlphaFoldDB" id="A0A375I2S7"/>
<dbReference type="Proteomes" id="UP000265962">
    <property type="component" value="Unassembled WGS sequence"/>
</dbReference>
<name>A0A375I2S7_9ACTN</name>
<keyword evidence="5 9" id="KW-0418">Kinase</keyword>
<gene>
    <name evidence="9" type="ORF">PROPJV5_1416</name>
</gene>
<comment type="subcellular location">
    <subcellularLocation>
        <location evidence="2">Cell membrane</location>
    </subcellularLocation>
</comment>
<dbReference type="InterPro" id="IPR003594">
    <property type="entry name" value="HATPase_dom"/>
</dbReference>
<dbReference type="EC" id="2.7.13.3" evidence="3"/>
<dbReference type="OrthoDB" id="9806130at2"/>
<accession>A0A375I2S7</accession>
<evidence type="ECO:0000256" key="5">
    <source>
        <dbReference type="ARBA" id="ARBA00022777"/>
    </source>
</evidence>
<keyword evidence="6" id="KW-0902">Two-component regulatory system</keyword>
<organism evidence="9 10">
    <name type="scientific">Propionibacterium ruminifibrarum</name>
    <dbReference type="NCBI Taxonomy" id="1962131"/>
    <lineage>
        <taxon>Bacteria</taxon>
        <taxon>Bacillati</taxon>
        <taxon>Actinomycetota</taxon>
        <taxon>Actinomycetes</taxon>
        <taxon>Propionibacteriales</taxon>
        <taxon>Propionibacteriaceae</taxon>
        <taxon>Propionibacterium</taxon>
    </lineage>
</organism>
<sequence>MIGWIAAGVLALAAILLAQRPRRLRARIGELRAQVADRRSTGAQAPLVVDTRDDELEALAAEIDLAWRDGQERLAAAERREERLRREIANISHDLKTPMIAVKGYLQLVERDGPHAVPGRLDVVLARVDDLSRLVDDFFELSVLDSADHTLRLERADATDLVSQALLGFQTHFAAGGAEPVVTLPPTSLPVRVDVTAFTRVITNLVSNALVHGGGALRVELSRDADTAVLVVANPAAGIDETDVRHLFERSWRADPARSGPHAGLGLSIVAELVDRMGGTVHAALDDKDIVLTVRLPLAE</sequence>
<evidence type="ECO:0000256" key="1">
    <source>
        <dbReference type="ARBA" id="ARBA00000085"/>
    </source>
</evidence>
<evidence type="ECO:0000313" key="10">
    <source>
        <dbReference type="Proteomes" id="UP000265962"/>
    </source>
</evidence>
<evidence type="ECO:0000256" key="2">
    <source>
        <dbReference type="ARBA" id="ARBA00004236"/>
    </source>
</evidence>
<dbReference type="Pfam" id="PF00512">
    <property type="entry name" value="HisKA"/>
    <property type="match status" value="1"/>
</dbReference>
<dbReference type="Pfam" id="PF02518">
    <property type="entry name" value="HATPase_c"/>
    <property type="match status" value="1"/>
</dbReference>
<dbReference type="InterPro" id="IPR003661">
    <property type="entry name" value="HisK_dim/P_dom"/>
</dbReference>
<dbReference type="SUPFAM" id="SSF47384">
    <property type="entry name" value="Homodimeric domain of signal transducing histidine kinase"/>
    <property type="match status" value="1"/>
</dbReference>
<protein>
    <recommendedName>
        <fullName evidence="3">histidine kinase</fullName>
        <ecNumber evidence="3">2.7.13.3</ecNumber>
    </recommendedName>
</protein>
<dbReference type="SMART" id="SM00387">
    <property type="entry name" value="HATPase_c"/>
    <property type="match status" value="1"/>
</dbReference>
<feature type="domain" description="Histidine kinase" evidence="8">
    <location>
        <begin position="90"/>
        <end position="300"/>
    </location>
</feature>
<dbReference type="Gene3D" id="3.30.565.10">
    <property type="entry name" value="Histidine kinase-like ATPase, C-terminal domain"/>
    <property type="match status" value="1"/>
</dbReference>
<feature type="coiled-coil region" evidence="7">
    <location>
        <begin position="67"/>
        <end position="94"/>
    </location>
</feature>
<dbReference type="InterPro" id="IPR036097">
    <property type="entry name" value="HisK_dim/P_sf"/>
</dbReference>
<dbReference type="PROSITE" id="PS50109">
    <property type="entry name" value="HIS_KIN"/>
    <property type="match status" value="1"/>
</dbReference>
<evidence type="ECO:0000259" key="8">
    <source>
        <dbReference type="PROSITE" id="PS50109"/>
    </source>
</evidence>
<evidence type="ECO:0000256" key="7">
    <source>
        <dbReference type="SAM" id="Coils"/>
    </source>
</evidence>
<dbReference type="InterPro" id="IPR005467">
    <property type="entry name" value="His_kinase_dom"/>
</dbReference>
<evidence type="ECO:0000256" key="6">
    <source>
        <dbReference type="ARBA" id="ARBA00023012"/>
    </source>
</evidence>
<dbReference type="InterPro" id="IPR050736">
    <property type="entry name" value="Sensor_HK_Regulatory"/>
</dbReference>